<evidence type="ECO:0000313" key="2">
    <source>
        <dbReference type="EMBL" id="CAB0028163.1"/>
    </source>
</evidence>
<evidence type="ECO:0000313" key="3">
    <source>
        <dbReference type="Proteomes" id="UP000479190"/>
    </source>
</evidence>
<dbReference type="Proteomes" id="UP000479190">
    <property type="component" value="Unassembled WGS sequence"/>
</dbReference>
<dbReference type="EMBL" id="CADCXV010000083">
    <property type="protein sequence ID" value="CAB0028163.1"/>
    <property type="molecule type" value="Genomic_DNA"/>
</dbReference>
<dbReference type="AlphaFoldDB" id="A0A6H5HYU6"/>
<name>A0A6H5HYU6_9HYME</name>
<feature type="compositionally biased region" description="Low complexity" evidence="1">
    <location>
        <begin position="25"/>
        <end position="37"/>
    </location>
</feature>
<reference evidence="2 3" key="1">
    <citation type="submission" date="2020-02" db="EMBL/GenBank/DDBJ databases">
        <authorList>
            <person name="Ferguson B K."/>
        </authorList>
    </citation>
    <scope>NUCLEOTIDE SEQUENCE [LARGE SCALE GENOMIC DNA]</scope>
</reference>
<keyword evidence="3" id="KW-1185">Reference proteome</keyword>
<feature type="compositionally biased region" description="Polar residues" evidence="1">
    <location>
        <begin position="175"/>
        <end position="199"/>
    </location>
</feature>
<feature type="region of interest" description="Disordered" evidence="1">
    <location>
        <begin position="58"/>
        <end position="78"/>
    </location>
</feature>
<feature type="region of interest" description="Disordered" evidence="1">
    <location>
        <begin position="168"/>
        <end position="202"/>
    </location>
</feature>
<feature type="region of interest" description="Disordered" evidence="1">
    <location>
        <begin position="25"/>
        <end position="45"/>
    </location>
</feature>
<proteinExistence type="predicted"/>
<protein>
    <submittedName>
        <fullName evidence="2">Uncharacterized protein</fullName>
    </submittedName>
</protein>
<sequence>MVKLSFKTFQPCLTEGKFGDVVLRTTSSRKSSPSPDSDLVRRASHPGRYSCNYIVTSRRKSSPSPTFRPSASSEPPGTISVRLQLDFPKNVIAEPEFRPSAPSEPPGTIYVRKHLRLPGESHRRASIRLSLDKRVFRTQLVQFDTCTACSVYVYTTIHMSIHEASEQQHNRRACKQNNDQRSRIATSTADKPASRTTISRAAPIDGATATSVTASTHAALYNWCATAPL</sequence>
<gene>
    <name evidence="2" type="ORF">TBRA_LOCUS379</name>
</gene>
<accession>A0A6H5HYU6</accession>
<feature type="compositionally biased region" description="Polar residues" evidence="1">
    <location>
        <begin position="62"/>
        <end position="75"/>
    </location>
</feature>
<evidence type="ECO:0000256" key="1">
    <source>
        <dbReference type="SAM" id="MobiDB-lite"/>
    </source>
</evidence>
<organism evidence="2 3">
    <name type="scientific">Trichogramma brassicae</name>
    <dbReference type="NCBI Taxonomy" id="86971"/>
    <lineage>
        <taxon>Eukaryota</taxon>
        <taxon>Metazoa</taxon>
        <taxon>Ecdysozoa</taxon>
        <taxon>Arthropoda</taxon>
        <taxon>Hexapoda</taxon>
        <taxon>Insecta</taxon>
        <taxon>Pterygota</taxon>
        <taxon>Neoptera</taxon>
        <taxon>Endopterygota</taxon>
        <taxon>Hymenoptera</taxon>
        <taxon>Apocrita</taxon>
        <taxon>Proctotrupomorpha</taxon>
        <taxon>Chalcidoidea</taxon>
        <taxon>Trichogrammatidae</taxon>
        <taxon>Trichogramma</taxon>
    </lineage>
</organism>